<gene>
    <name evidence="20" type="ORF">FKG94_15080</name>
</gene>
<feature type="transmembrane region" description="Helical" evidence="18">
    <location>
        <begin position="769"/>
        <end position="788"/>
    </location>
</feature>
<dbReference type="GO" id="GO:0005886">
    <property type="term" value="C:plasma membrane"/>
    <property type="evidence" value="ECO:0007669"/>
    <property type="project" value="UniProtKB-SubCell"/>
</dbReference>
<keyword evidence="21" id="KW-1185">Reference proteome</keyword>
<dbReference type="InterPro" id="IPR023299">
    <property type="entry name" value="ATPase_P-typ_cyto_dom_N"/>
</dbReference>
<dbReference type="NCBIfam" id="TIGR00003">
    <property type="entry name" value="copper ion binding protein"/>
    <property type="match status" value="2"/>
</dbReference>
<dbReference type="GO" id="GO:0060003">
    <property type="term" value="P:copper ion export"/>
    <property type="evidence" value="ECO:0007669"/>
    <property type="project" value="UniProtKB-ARBA"/>
</dbReference>
<dbReference type="PROSITE" id="PS50846">
    <property type="entry name" value="HMA_2"/>
    <property type="match status" value="2"/>
</dbReference>
<evidence type="ECO:0000256" key="8">
    <source>
        <dbReference type="ARBA" id="ARBA00022737"/>
    </source>
</evidence>
<sequence length="848" mass="88849">METNPGPGGSQLSLAIDGMTCASCVHRVEQAIAAVAGVGHVSINFATGRAAVAFDSGGPDIAAVVRAIRDAGYDVHTERLEFAVHGMTCASCVGRVEQAVNAVPGALTTSVNLATQTATVEVISEAAAPQQLIAAIQGAGYNAERLAQNPDRVDRERQAREREIRHLRRSVLLAGLLTLPVFVLEMGSHVVPGMHAWVVTTIGQRESWYLQFVLTTLVLCGPGLVFFRKGLPALLRRSPDMNSLVALGTGAAWSYSVVATFAADMLPPGTQNVYYEAASVIVALILVGRYLEAMAKGRTSEAIKRLMGLQAKTARVIRDGEEMDINVSDMRLGDRVQVRPGERVPVDGEVSDGRSYVDESMITGEPIPVLKEAGAGVVGGTVNKNGSFTYSVSKIGADTVLAQIIRMVEQAQSSKLPIQALVDRVTGYFVPAVIAAAALAFGIWFTFGPAPALTFALVNAVAVLIIACPCAMGLATPTSIMVGTGRAAEMGVLFRRGDGLQTLRDARIIALDKTGTLTQGRPQLTDLVVAPGFDETEVLRLIASVERQSEHPVAEAIVEAAGARGIGLDEAVDFAAEPGFGVAAWVETRRVEIGADRYMEKLGLSIEAFSEAAARLGAEAKTPLYAAVDGHLAAMLAVADPLGVSTEAAIAALHAEGLRVAMITGDNWHTAQAIGKRLGVDEIIAEVLPDGKVDALKALQGDGCKVAFVGDGINDAPALAQADVGIAIGTGTDIAIESADVVLMSGDLRNVPNAIALSRATIRNIKQNLFWAFAYNASLIPVAAGALYPTFGLLLSPVFAAAAMAASSVCVLSNALRLRRFRPPLRAEMETAKPEDGLLAAAAYTPGQ</sequence>
<evidence type="ECO:0000256" key="6">
    <source>
        <dbReference type="ARBA" id="ARBA00022692"/>
    </source>
</evidence>
<evidence type="ECO:0000256" key="5">
    <source>
        <dbReference type="ARBA" id="ARBA00022475"/>
    </source>
</evidence>
<dbReference type="InterPro" id="IPR006121">
    <property type="entry name" value="HMA_dom"/>
</dbReference>
<dbReference type="EMBL" id="VHSG01000015">
    <property type="protein sequence ID" value="TQV75938.1"/>
    <property type="molecule type" value="Genomic_DNA"/>
</dbReference>
<proteinExistence type="inferred from homology"/>
<dbReference type="Gene3D" id="3.40.50.1000">
    <property type="entry name" value="HAD superfamily/HAD-like"/>
    <property type="match status" value="1"/>
</dbReference>
<dbReference type="SUPFAM" id="SSF55008">
    <property type="entry name" value="HMA, heavy metal-associated domain"/>
    <property type="match status" value="2"/>
</dbReference>
<evidence type="ECO:0000256" key="11">
    <source>
        <dbReference type="ARBA" id="ARBA00022840"/>
    </source>
</evidence>
<keyword evidence="14 18" id="KW-1133">Transmembrane helix</keyword>
<dbReference type="Pfam" id="PF00702">
    <property type="entry name" value="Hydrolase"/>
    <property type="match status" value="1"/>
</dbReference>
<evidence type="ECO:0000256" key="17">
    <source>
        <dbReference type="ARBA" id="ARBA00023136"/>
    </source>
</evidence>
<comment type="caution">
    <text evidence="20">The sequence shown here is derived from an EMBL/GenBank/DDBJ whole genome shotgun (WGS) entry which is preliminary data.</text>
</comment>
<keyword evidence="4" id="KW-0813">Transport</keyword>
<dbReference type="InterPro" id="IPR001757">
    <property type="entry name" value="P_typ_ATPase"/>
</dbReference>
<dbReference type="GO" id="GO:0005524">
    <property type="term" value="F:ATP binding"/>
    <property type="evidence" value="ECO:0007669"/>
    <property type="project" value="UniProtKB-UniRule"/>
</dbReference>
<dbReference type="GO" id="GO:0140581">
    <property type="term" value="F:P-type monovalent copper transporter activity"/>
    <property type="evidence" value="ECO:0007669"/>
    <property type="project" value="UniProtKB-EC"/>
</dbReference>
<dbReference type="GO" id="GO:0055070">
    <property type="term" value="P:copper ion homeostasis"/>
    <property type="evidence" value="ECO:0007669"/>
    <property type="project" value="TreeGrafter"/>
</dbReference>
<dbReference type="Proteomes" id="UP000319732">
    <property type="component" value="Unassembled WGS sequence"/>
</dbReference>
<dbReference type="InterPro" id="IPR059000">
    <property type="entry name" value="ATPase_P-type_domA"/>
</dbReference>
<dbReference type="CDD" id="cd00371">
    <property type="entry name" value="HMA"/>
    <property type="match status" value="2"/>
</dbReference>
<dbReference type="NCBIfam" id="TIGR01525">
    <property type="entry name" value="ATPase-IB_hvy"/>
    <property type="match status" value="1"/>
</dbReference>
<evidence type="ECO:0000256" key="16">
    <source>
        <dbReference type="ARBA" id="ARBA00023065"/>
    </source>
</evidence>
<reference evidence="20 21" key="1">
    <citation type="submission" date="2019-06" db="EMBL/GenBank/DDBJ databases">
        <title>Whole genome sequence for Cellvibrionaceae sp. R142.</title>
        <authorList>
            <person name="Wang G."/>
        </authorList>
    </citation>
    <scope>NUCLEOTIDE SEQUENCE [LARGE SCALE GENOMIC DNA]</scope>
    <source>
        <strain evidence="20 21">R142</strain>
    </source>
</reference>
<evidence type="ECO:0000256" key="15">
    <source>
        <dbReference type="ARBA" id="ARBA00023008"/>
    </source>
</evidence>
<dbReference type="AlphaFoldDB" id="A0A545TFF4"/>
<dbReference type="InterPro" id="IPR008250">
    <property type="entry name" value="ATPase_P-typ_transduc_dom_A_sf"/>
</dbReference>
<evidence type="ECO:0000256" key="2">
    <source>
        <dbReference type="ARBA" id="ARBA00006024"/>
    </source>
</evidence>
<dbReference type="Gene3D" id="3.40.1110.10">
    <property type="entry name" value="Calcium-transporting ATPase, cytoplasmic domain N"/>
    <property type="match status" value="1"/>
</dbReference>
<dbReference type="GO" id="GO:0005507">
    <property type="term" value="F:copper ion binding"/>
    <property type="evidence" value="ECO:0007669"/>
    <property type="project" value="InterPro"/>
</dbReference>
<dbReference type="PANTHER" id="PTHR43520:SF8">
    <property type="entry name" value="P-TYPE CU(+) TRANSPORTER"/>
    <property type="match status" value="1"/>
</dbReference>
<organism evidence="20 21">
    <name type="scientific">Exilibacterium tricleocarpae</name>
    <dbReference type="NCBI Taxonomy" id="2591008"/>
    <lineage>
        <taxon>Bacteria</taxon>
        <taxon>Pseudomonadati</taxon>
        <taxon>Pseudomonadota</taxon>
        <taxon>Gammaproteobacteria</taxon>
        <taxon>Cellvibrionales</taxon>
        <taxon>Cellvibrionaceae</taxon>
        <taxon>Exilibacterium</taxon>
    </lineage>
</organism>
<dbReference type="SUPFAM" id="SSF56784">
    <property type="entry name" value="HAD-like"/>
    <property type="match status" value="1"/>
</dbReference>
<dbReference type="InterPro" id="IPR017969">
    <property type="entry name" value="Heavy-metal-associated_CS"/>
</dbReference>
<evidence type="ECO:0000256" key="14">
    <source>
        <dbReference type="ARBA" id="ARBA00022989"/>
    </source>
</evidence>
<keyword evidence="13" id="KW-1278">Translocase</keyword>
<keyword evidence="11 18" id="KW-0067">ATP-binding</keyword>
<keyword evidence="9 18" id="KW-0547">Nucleotide-binding</keyword>
<dbReference type="InterPro" id="IPR018303">
    <property type="entry name" value="ATPase_P-typ_P_site"/>
</dbReference>
<dbReference type="SUPFAM" id="SSF81665">
    <property type="entry name" value="Calcium ATPase, transmembrane domain M"/>
    <property type="match status" value="1"/>
</dbReference>
<dbReference type="GO" id="GO:0016887">
    <property type="term" value="F:ATP hydrolysis activity"/>
    <property type="evidence" value="ECO:0007669"/>
    <property type="project" value="InterPro"/>
</dbReference>
<dbReference type="InterPro" id="IPR027256">
    <property type="entry name" value="P-typ_ATPase_IB"/>
</dbReference>
<feature type="transmembrane region" description="Helical" evidence="18">
    <location>
        <begin position="239"/>
        <end position="261"/>
    </location>
</feature>
<comment type="subcellular location">
    <subcellularLocation>
        <location evidence="1">Cell membrane</location>
        <topology evidence="1">Multi-pass membrane protein</topology>
    </subcellularLocation>
</comment>
<feature type="transmembrane region" description="Helical" evidence="18">
    <location>
        <begin position="273"/>
        <end position="291"/>
    </location>
</feature>
<feature type="transmembrane region" description="Helical" evidence="18">
    <location>
        <begin position="170"/>
        <end position="188"/>
    </location>
</feature>
<accession>A0A545TFF4</accession>
<dbReference type="NCBIfam" id="TIGR01494">
    <property type="entry name" value="ATPase_P-type"/>
    <property type="match status" value="1"/>
</dbReference>
<dbReference type="Pfam" id="PF00122">
    <property type="entry name" value="E1-E2_ATPase"/>
    <property type="match status" value="1"/>
</dbReference>
<dbReference type="InterPro" id="IPR036412">
    <property type="entry name" value="HAD-like_sf"/>
</dbReference>
<evidence type="ECO:0000256" key="9">
    <source>
        <dbReference type="ARBA" id="ARBA00022741"/>
    </source>
</evidence>
<dbReference type="PRINTS" id="PR00943">
    <property type="entry name" value="CUATPASE"/>
</dbReference>
<keyword evidence="12" id="KW-0460">Magnesium</keyword>
<keyword evidence="16" id="KW-0406">Ion transport</keyword>
<evidence type="ECO:0000313" key="21">
    <source>
        <dbReference type="Proteomes" id="UP000319732"/>
    </source>
</evidence>
<feature type="domain" description="HMA" evidence="19">
    <location>
        <begin position="78"/>
        <end position="144"/>
    </location>
</feature>
<evidence type="ECO:0000256" key="7">
    <source>
        <dbReference type="ARBA" id="ARBA00022723"/>
    </source>
</evidence>
<dbReference type="InterPro" id="IPR023214">
    <property type="entry name" value="HAD_sf"/>
</dbReference>
<name>A0A545TFF4_9GAMM</name>
<dbReference type="Pfam" id="PF00403">
    <property type="entry name" value="HMA"/>
    <property type="match status" value="2"/>
</dbReference>
<dbReference type="Gene3D" id="2.70.150.10">
    <property type="entry name" value="Calcium-transporting ATPase, cytoplasmic transduction domain A"/>
    <property type="match status" value="1"/>
</dbReference>
<feature type="domain" description="HMA" evidence="19">
    <location>
        <begin position="10"/>
        <end position="76"/>
    </location>
</feature>
<keyword evidence="6 18" id="KW-0812">Transmembrane</keyword>
<dbReference type="PRINTS" id="PR00119">
    <property type="entry name" value="CATATPASE"/>
</dbReference>
<evidence type="ECO:0000313" key="20">
    <source>
        <dbReference type="EMBL" id="TQV75938.1"/>
    </source>
</evidence>
<evidence type="ECO:0000259" key="19">
    <source>
        <dbReference type="PROSITE" id="PS50846"/>
    </source>
</evidence>
<keyword evidence="17 18" id="KW-0472">Membrane</keyword>
<comment type="similarity">
    <text evidence="2 18">Belongs to the cation transport ATPase (P-type) (TC 3.A.3) family. Type IB subfamily.</text>
</comment>
<dbReference type="EC" id="7.2.2.8" evidence="3"/>
<dbReference type="SUPFAM" id="SSF81653">
    <property type="entry name" value="Calcium ATPase, transduction domain A"/>
    <property type="match status" value="1"/>
</dbReference>
<dbReference type="CDD" id="cd02094">
    <property type="entry name" value="P-type_ATPase_Cu-like"/>
    <property type="match status" value="1"/>
</dbReference>
<protein>
    <recommendedName>
        <fullName evidence="3">P-type Cu(+) transporter</fullName>
        <ecNumber evidence="3">7.2.2.8</ecNumber>
    </recommendedName>
</protein>
<evidence type="ECO:0000256" key="13">
    <source>
        <dbReference type="ARBA" id="ARBA00022967"/>
    </source>
</evidence>
<dbReference type="GO" id="GO:0043682">
    <property type="term" value="F:P-type divalent copper transporter activity"/>
    <property type="evidence" value="ECO:0007669"/>
    <property type="project" value="TreeGrafter"/>
</dbReference>
<feature type="transmembrane region" description="Helical" evidence="18">
    <location>
        <begin position="208"/>
        <end position="227"/>
    </location>
</feature>
<keyword evidence="7 18" id="KW-0479">Metal-binding</keyword>
<dbReference type="PANTHER" id="PTHR43520">
    <property type="entry name" value="ATP7, ISOFORM B"/>
    <property type="match status" value="1"/>
</dbReference>
<dbReference type="RefSeq" id="WP_142905145.1">
    <property type="nucleotide sequence ID" value="NZ_ML660095.1"/>
</dbReference>
<dbReference type="NCBIfam" id="TIGR01511">
    <property type="entry name" value="ATPase-IB1_Cu"/>
    <property type="match status" value="1"/>
</dbReference>
<keyword evidence="15" id="KW-0186">Copper</keyword>
<keyword evidence="5 18" id="KW-1003">Cell membrane</keyword>
<evidence type="ECO:0000256" key="3">
    <source>
        <dbReference type="ARBA" id="ARBA00012517"/>
    </source>
</evidence>
<dbReference type="InterPro" id="IPR023298">
    <property type="entry name" value="ATPase_P-typ_TM_dom_sf"/>
</dbReference>
<evidence type="ECO:0000256" key="12">
    <source>
        <dbReference type="ARBA" id="ARBA00022842"/>
    </source>
</evidence>
<dbReference type="PROSITE" id="PS00154">
    <property type="entry name" value="ATPASE_E1_E2"/>
    <property type="match status" value="1"/>
</dbReference>
<dbReference type="InterPro" id="IPR036163">
    <property type="entry name" value="HMA_dom_sf"/>
</dbReference>
<evidence type="ECO:0000256" key="1">
    <source>
        <dbReference type="ARBA" id="ARBA00004651"/>
    </source>
</evidence>
<feature type="transmembrane region" description="Helical" evidence="18">
    <location>
        <begin position="453"/>
        <end position="476"/>
    </location>
</feature>
<evidence type="ECO:0000256" key="10">
    <source>
        <dbReference type="ARBA" id="ARBA00022796"/>
    </source>
</evidence>
<feature type="transmembrane region" description="Helical" evidence="18">
    <location>
        <begin position="794"/>
        <end position="816"/>
    </location>
</feature>
<dbReference type="OrthoDB" id="9814270at2"/>
<feature type="transmembrane region" description="Helical" evidence="18">
    <location>
        <begin position="425"/>
        <end position="447"/>
    </location>
</feature>
<dbReference type="Gene3D" id="3.30.70.100">
    <property type="match status" value="2"/>
</dbReference>
<dbReference type="FunFam" id="2.70.150.10:FF:000020">
    <property type="entry name" value="Copper-exporting P-type ATPase A"/>
    <property type="match status" value="1"/>
</dbReference>
<keyword evidence="8" id="KW-0677">Repeat</keyword>
<dbReference type="SFLD" id="SFLDG00002">
    <property type="entry name" value="C1.7:_P-type_atpase_like"/>
    <property type="match status" value="1"/>
</dbReference>
<keyword evidence="10" id="KW-0187">Copper transport</keyword>
<evidence type="ECO:0000256" key="18">
    <source>
        <dbReference type="RuleBase" id="RU362081"/>
    </source>
</evidence>
<dbReference type="SFLD" id="SFLDS00003">
    <property type="entry name" value="Haloacid_Dehalogenase"/>
    <property type="match status" value="1"/>
</dbReference>
<dbReference type="InterPro" id="IPR006122">
    <property type="entry name" value="HMA_Cu_ion-bd"/>
</dbReference>
<evidence type="ECO:0000256" key="4">
    <source>
        <dbReference type="ARBA" id="ARBA00022448"/>
    </source>
</evidence>
<dbReference type="InterPro" id="IPR044492">
    <property type="entry name" value="P_typ_ATPase_HD_dom"/>
</dbReference>
<dbReference type="FunFam" id="3.30.70.100:FF:000005">
    <property type="entry name" value="Copper-exporting P-type ATPase A"/>
    <property type="match status" value="2"/>
</dbReference>
<dbReference type="PROSITE" id="PS01047">
    <property type="entry name" value="HMA_1"/>
    <property type="match status" value="2"/>
</dbReference>
<dbReference type="SFLD" id="SFLDF00027">
    <property type="entry name" value="p-type_atpase"/>
    <property type="match status" value="1"/>
</dbReference>